<keyword evidence="4" id="KW-1185">Reference proteome</keyword>
<protein>
    <recommendedName>
        <fullName evidence="5">Pentatricopeptide repeat-containing protein</fullName>
    </recommendedName>
</protein>
<name>A0AAE1V3J4_9SOLA</name>
<comment type="caution">
    <text evidence="3">The sequence shown here is derived from an EMBL/GenBank/DDBJ whole genome shotgun (WGS) entry which is preliminary data.</text>
</comment>
<sequence>MHVVLVNTLWKEGKTDETLLAVKDMEGRGIMGTASLYYDLARCLCSAGRCEEALMQMEKICKVATKPLVVTYTGLIQACVDSGDIQSGGYIFNHMHQFCSPNLITYNIMLKAYLDNGMFEEAKQMFFKLLDNGNSISSKLDGEDKVFPDVYTFNLMLDACAAGKKWGDLEFAYSHMLKYRYHFNAKRHIQIVLDSCRAGKARIMTILHRLFQVELLEATWKDLARADRVPPVPLVKGMFRVQLERGNIAAALACVTDYPSAESQAFSVKFWMKFFVENSDRLSDGTLIILLQEVSRVARNDSRILNNLMASCKEFLRTRSTKLDRVLSETALVC</sequence>
<dbReference type="InterPro" id="IPR044645">
    <property type="entry name" value="DG1/EMB2279-like"/>
</dbReference>
<feature type="repeat" description="PPR" evidence="2">
    <location>
        <begin position="102"/>
        <end position="136"/>
    </location>
</feature>
<dbReference type="Pfam" id="PF13812">
    <property type="entry name" value="PPR_3"/>
    <property type="match status" value="1"/>
</dbReference>
<proteinExistence type="predicted"/>
<evidence type="ECO:0000313" key="3">
    <source>
        <dbReference type="EMBL" id="KAK4347439.1"/>
    </source>
</evidence>
<accession>A0AAE1V3J4</accession>
<evidence type="ECO:0000256" key="1">
    <source>
        <dbReference type="ARBA" id="ARBA00022737"/>
    </source>
</evidence>
<dbReference type="SUPFAM" id="SSF48452">
    <property type="entry name" value="TPR-like"/>
    <property type="match status" value="1"/>
</dbReference>
<organism evidence="3 4">
    <name type="scientific">Anisodus tanguticus</name>
    <dbReference type="NCBI Taxonomy" id="243964"/>
    <lineage>
        <taxon>Eukaryota</taxon>
        <taxon>Viridiplantae</taxon>
        <taxon>Streptophyta</taxon>
        <taxon>Embryophyta</taxon>
        <taxon>Tracheophyta</taxon>
        <taxon>Spermatophyta</taxon>
        <taxon>Magnoliopsida</taxon>
        <taxon>eudicotyledons</taxon>
        <taxon>Gunneridae</taxon>
        <taxon>Pentapetalae</taxon>
        <taxon>asterids</taxon>
        <taxon>lamiids</taxon>
        <taxon>Solanales</taxon>
        <taxon>Solanaceae</taxon>
        <taxon>Solanoideae</taxon>
        <taxon>Hyoscyameae</taxon>
        <taxon>Anisodus</taxon>
    </lineage>
</organism>
<reference evidence="3" key="1">
    <citation type="submission" date="2023-12" db="EMBL/GenBank/DDBJ databases">
        <title>Genome assembly of Anisodus tanguticus.</title>
        <authorList>
            <person name="Wang Y.-J."/>
        </authorList>
    </citation>
    <scope>NUCLEOTIDE SEQUENCE</scope>
    <source>
        <strain evidence="3">KB-2021</strain>
        <tissue evidence="3">Leaf</tissue>
    </source>
</reference>
<dbReference type="PROSITE" id="PS51375">
    <property type="entry name" value="PPR"/>
    <property type="match status" value="1"/>
</dbReference>
<dbReference type="InterPro" id="IPR002885">
    <property type="entry name" value="PPR_rpt"/>
</dbReference>
<dbReference type="InterPro" id="IPR011990">
    <property type="entry name" value="TPR-like_helical_dom_sf"/>
</dbReference>
<dbReference type="GO" id="GO:0009507">
    <property type="term" value="C:chloroplast"/>
    <property type="evidence" value="ECO:0007669"/>
    <property type="project" value="TreeGrafter"/>
</dbReference>
<keyword evidence="1" id="KW-0677">Repeat</keyword>
<evidence type="ECO:0000256" key="2">
    <source>
        <dbReference type="PROSITE-ProRule" id="PRU00708"/>
    </source>
</evidence>
<dbReference type="NCBIfam" id="TIGR00756">
    <property type="entry name" value="PPR"/>
    <property type="match status" value="1"/>
</dbReference>
<dbReference type="GO" id="GO:0009658">
    <property type="term" value="P:chloroplast organization"/>
    <property type="evidence" value="ECO:0007669"/>
    <property type="project" value="InterPro"/>
</dbReference>
<dbReference type="PANTHER" id="PTHR46935">
    <property type="entry name" value="OS01G0674700 PROTEIN"/>
    <property type="match status" value="1"/>
</dbReference>
<evidence type="ECO:0008006" key="5">
    <source>
        <dbReference type="Google" id="ProtNLM"/>
    </source>
</evidence>
<dbReference type="PANTHER" id="PTHR46935:SF1">
    <property type="entry name" value="OS01G0674700 PROTEIN"/>
    <property type="match status" value="1"/>
</dbReference>
<gene>
    <name evidence="3" type="ORF">RND71_033778</name>
</gene>
<evidence type="ECO:0000313" key="4">
    <source>
        <dbReference type="Proteomes" id="UP001291623"/>
    </source>
</evidence>
<dbReference type="EMBL" id="JAVYJV010000018">
    <property type="protein sequence ID" value="KAK4347439.1"/>
    <property type="molecule type" value="Genomic_DNA"/>
</dbReference>
<dbReference type="AlphaFoldDB" id="A0AAE1V3J4"/>
<dbReference type="Proteomes" id="UP001291623">
    <property type="component" value="Unassembled WGS sequence"/>
</dbReference>
<dbReference type="Gene3D" id="1.25.40.10">
    <property type="entry name" value="Tetratricopeptide repeat domain"/>
    <property type="match status" value="1"/>
</dbReference>